<evidence type="ECO:0000256" key="1">
    <source>
        <dbReference type="SAM" id="MobiDB-lite"/>
    </source>
</evidence>
<dbReference type="InterPro" id="IPR009563">
    <property type="entry name" value="SSSCA1"/>
</dbReference>
<name>A0A4S2LAT5_OPIFE</name>
<evidence type="ECO:0000313" key="2">
    <source>
        <dbReference type="EMBL" id="TGZ60223.1"/>
    </source>
</evidence>
<gene>
    <name evidence="2" type="ORF">CRM22_008674</name>
</gene>
<dbReference type="PANTHER" id="PTHR16537:SF1">
    <property type="entry name" value="PROTEIN ZNRD2"/>
    <property type="match status" value="1"/>
</dbReference>
<dbReference type="AlphaFoldDB" id="A0A4S2LAT5"/>
<reference evidence="2 3" key="1">
    <citation type="journal article" date="2019" name="BMC Genomics">
        <title>New insights from Opisthorchis felineus genome: update on genomics of the epidemiologically important liver flukes.</title>
        <authorList>
            <person name="Ershov N.I."/>
            <person name="Mordvinov V.A."/>
            <person name="Prokhortchouk E.B."/>
            <person name="Pakharukova M.Y."/>
            <person name="Gunbin K.V."/>
            <person name="Ustyantsev K."/>
            <person name="Genaev M.A."/>
            <person name="Blinov A.G."/>
            <person name="Mazur A."/>
            <person name="Boulygina E."/>
            <person name="Tsygankova S."/>
            <person name="Khrameeva E."/>
            <person name="Chekanov N."/>
            <person name="Fan G."/>
            <person name="Xiao A."/>
            <person name="Zhang H."/>
            <person name="Xu X."/>
            <person name="Yang H."/>
            <person name="Solovyev V."/>
            <person name="Lee S.M."/>
            <person name="Liu X."/>
            <person name="Afonnikov D.A."/>
            <person name="Skryabin K.G."/>
        </authorList>
    </citation>
    <scope>NUCLEOTIDE SEQUENCE [LARGE SCALE GENOMIC DNA]</scope>
    <source>
        <strain evidence="2">AK-0245</strain>
        <tissue evidence="2">Whole organism</tissue>
    </source>
</reference>
<keyword evidence="3" id="KW-1185">Reference proteome</keyword>
<comment type="caution">
    <text evidence="2">The sequence shown here is derived from an EMBL/GenBank/DDBJ whole genome shotgun (WGS) entry which is preliminary data.</text>
</comment>
<dbReference type="PANTHER" id="PTHR16537">
    <property type="entry name" value="SJOEGREN SYNDROME/SCLERODERMA AUTOANTIGEN 1"/>
    <property type="match status" value="1"/>
</dbReference>
<proteinExistence type="predicted"/>
<feature type="region of interest" description="Disordered" evidence="1">
    <location>
        <begin position="66"/>
        <end position="108"/>
    </location>
</feature>
<evidence type="ECO:0008006" key="4">
    <source>
        <dbReference type="Google" id="ProtNLM"/>
    </source>
</evidence>
<protein>
    <recommendedName>
        <fullName evidence="4">Sjoegren syndrome/scleroderma autoantigen 1</fullName>
    </recommendedName>
</protein>
<dbReference type="Pfam" id="PF06677">
    <property type="entry name" value="Auto_anti-p27"/>
    <property type="match status" value="1"/>
</dbReference>
<dbReference type="STRING" id="147828.A0A4S2LAT5"/>
<accession>A0A4S2LAT5</accession>
<dbReference type="EMBL" id="SJOL01008492">
    <property type="protein sequence ID" value="TGZ60224.1"/>
    <property type="molecule type" value="Genomic_DNA"/>
</dbReference>
<dbReference type="EMBL" id="SJOL01008492">
    <property type="protein sequence ID" value="TGZ60223.1"/>
    <property type="molecule type" value="Genomic_DNA"/>
</dbReference>
<dbReference type="OrthoDB" id="28939at2759"/>
<organism evidence="2 3">
    <name type="scientific">Opisthorchis felineus</name>
    <dbReference type="NCBI Taxonomy" id="147828"/>
    <lineage>
        <taxon>Eukaryota</taxon>
        <taxon>Metazoa</taxon>
        <taxon>Spiralia</taxon>
        <taxon>Lophotrochozoa</taxon>
        <taxon>Platyhelminthes</taxon>
        <taxon>Trematoda</taxon>
        <taxon>Digenea</taxon>
        <taxon>Opisthorchiida</taxon>
        <taxon>Opisthorchiata</taxon>
        <taxon>Opisthorchiidae</taxon>
        <taxon>Opisthorchis</taxon>
    </lineage>
</organism>
<dbReference type="Proteomes" id="UP000308267">
    <property type="component" value="Unassembled WGS sequence"/>
</dbReference>
<dbReference type="InterPro" id="IPR051888">
    <property type="entry name" value="UPF0148_domain"/>
</dbReference>
<sequence length="165" mass="18335">MSIVDDTDFARQSDRSNQISNLMGKYLLKGWRMTDEYCCVCQTILFAPRDGGRYCVACSEVDVSMNGTNPAVETPRTENGPGIRSISSQPCGDNPKRQKSNGTAPSTSLSTADISVVESLQEKRRWCAKHLLDITDIHELQTWVSLIHQMTETINFVQQSESSGN</sequence>
<evidence type="ECO:0000313" key="3">
    <source>
        <dbReference type="Proteomes" id="UP000308267"/>
    </source>
</evidence>